<keyword evidence="4" id="KW-0808">Transferase</keyword>
<dbReference type="Gene3D" id="3.30.450.20">
    <property type="entry name" value="PAS domain"/>
    <property type="match status" value="1"/>
</dbReference>
<dbReference type="PANTHER" id="PTHR34220:SF7">
    <property type="entry name" value="SENSOR HISTIDINE KINASE YPDA"/>
    <property type="match status" value="1"/>
</dbReference>
<dbReference type="Gene3D" id="6.10.340.10">
    <property type="match status" value="1"/>
</dbReference>
<accession>A0A1B2DIM3</accession>
<evidence type="ECO:0000256" key="7">
    <source>
        <dbReference type="ARBA" id="ARBA00022989"/>
    </source>
</evidence>
<evidence type="ECO:0000256" key="8">
    <source>
        <dbReference type="ARBA" id="ARBA00023136"/>
    </source>
</evidence>
<dbReference type="InterPro" id="IPR050640">
    <property type="entry name" value="Bact_2-comp_sensor_kinase"/>
</dbReference>
<evidence type="ECO:0000256" key="6">
    <source>
        <dbReference type="ARBA" id="ARBA00022777"/>
    </source>
</evidence>
<comment type="subcellular location">
    <subcellularLocation>
        <location evidence="1">Cell membrane</location>
        <topology evidence="1">Multi-pass membrane protein</topology>
    </subcellularLocation>
</comment>
<evidence type="ECO:0000256" key="1">
    <source>
        <dbReference type="ARBA" id="ARBA00004651"/>
    </source>
</evidence>
<evidence type="ECO:0000256" key="2">
    <source>
        <dbReference type="ARBA" id="ARBA00022475"/>
    </source>
</evidence>
<dbReference type="Pfam" id="PF02743">
    <property type="entry name" value="dCache_1"/>
    <property type="match status" value="1"/>
</dbReference>
<evidence type="ECO:0000256" key="9">
    <source>
        <dbReference type="SAM" id="Phobius"/>
    </source>
</evidence>
<evidence type="ECO:0000256" key="5">
    <source>
        <dbReference type="ARBA" id="ARBA00022692"/>
    </source>
</evidence>
<dbReference type="PANTHER" id="PTHR34220">
    <property type="entry name" value="SENSOR HISTIDINE KINASE YPDA"/>
    <property type="match status" value="1"/>
</dbReference>
<dbReference type="InterPro" id="IPR033479">
    <property type="entry name" value="dCache_1"/>
</dbReference>
<gene>
    <name evidence="11" type="ORF">BBD42_14485</name>
</gene>
<dbReference type="InterPro" id="IPR010559">
    <property type="entry name" value="Sig_transdc_His_kin_internal"/>
</dbReference>
<dbReference type="EMBL" id="CP016808">
    <property type="protein sequence ID" value="ANY67546.1"/>
    <property type="molecule type" value="Genomic_DNA"/>
</dbReference>
<keyword evidence="5 9" id="KW-0812">Transmembrane</keyword>
<dbReference type="Pfam" id="PF02518">
    <property type="entry name" value="HATPase_c"/>
    <property type="match status" value="1"/>
</dbReference>
<dbReference type="GO" id="GO:0005886">
    <property type="term" value="C:plasma membrane"/>
    <property type="evidence" value="ECO:0007669"/>
    <property type="project" value="UniProtKB-SubCell"/>
</dbReference>
<keyword evidence="2" id="KW-1003">Cell membrane</keyword>
<dbReference type="InterPro" id="IPR003660">
    <property type="entry name" value="HAMP_dom"/>
</dbReference>
<sequence length="617" mass="69487">MSSQWLSLLRLRSFRYRLMVAAVVCLLLPALITLAVYNMLTKDAMKQEAVTQSQQKLELVDGYVSNLFNYMFYIANNVQLDSEMNRIMKAIASGKTYEGASAEYDRYLDRMKIMNKIENMTVVGDKAYVTILLKDGTNFANYSFDEYDPGLFREEPWFAQLNGLSGLQSFWPGATPTVFDSDKSRSPYQLSIARALRGDSVNPYGYVIVTILETKVSDIFRKIELEQETMLLGSEDHILSHPDATRVGEIFPYATLASEKSDPHILQIENEDYLMAWHTNSLTGWKLVSLTPYDRAVFKLNVIFKRVFTFQLVSFCLFMVLLLYLLGKFTRPLVRLGRVAETVQRGNLEVRSGIRGEDEIGYLGQSFDLMLDKVKETIGEITKTQVRKRKAELAMLQAQINPHFLFNVLNSIRMKVLRKGDSESAEMISSLSKLLRMTISQDKGVIPLHEEVDLAIDYVRLMNMRQKEKVELTLDLSPLSLTALVPRFCLQPIIENALIHGFSQQAGLMTISASEAEGGYQITVSDSGQGIEKGKLERLRYKLGAEALDKLEQGAAGEEESETGALAGKFSGIGLVNVYERMGITYGERFQMTIDSDIGQGTVITLYIPKQVVDSDG</sequence>
<feature type="domain" description="HAMP" evidence="10">
    <location>
        <begin position="327"/>
        <end position="379"/>
    </location>
</feature>
<dbReference type="RefSeq" id="WP_099518736.1">
    <property type="nucleotide sequence ID" value="NZ_CP016808.1"/>
</dbReference>
<proteinExistence type="predicted"/>
<dbReference type="CDD" id="cd06225">
    <property type="entry name" value="HAMP"/>
    <property type="match status" value="1"/>
</dbReference>
<evidence type="ECO:0000259" key="10">
    <source>
        <dbReference type="PROSITE" id="PS50885"/>
    </source>
</evidence>
<keyword evidence="6" id="KW-0418">Kinase</keyword>
<keyword evidence="7 9" id="KW-1133">Transmembrane helix</keyword>
<dbReference type="PROSITE" id="PS50885">
    <property type="entry name" value="HAMP"/>
    <property type="match status" value="1"/>
</dbReference>
<dbReference type="Gene3D" id="3.30.565.10">
    <property type="entry name" value="Histidine kinase-like ATPase, C-terminal domain"/>
    <property type="match status" value="1"/>
</dbReference>
<evidence type="ECO:0000313" key="11">
    <source>
        <dbReference type="EMBL" id="ANY67546.1"/>
    </source>
</evidence>
<dbReference type="AlphaFoldDB" id="A0A1B2DIM3"/>
<feature type="transmembrane region" description="Helical" evidence="9">
    <location>
        <begin position="308"/>
        <end position="326"/>
    </location>
</feature>
<evidence type="ECO:0000256" key="4">
    <source>
        <dbReference type="ARBA" id="ARBA00022679"/>
    </source>
</evidence>
<organism evidence="11">
    <name type="scientific">Paenibacillus sp. BIHB 4019</name>
    <dbReference type="NCBI Taxonomy" id="1870819"/>
    <lineage>
        <taxon>Bacteria</taxon>
        <taxon>Bacillati</taxon>
        <taxon>Bacillota</taxon>
        <taxon>Bacilli</taxon>
        <taxon>Bacillales</taxon>
        <taxon>Paenibacillaceae</taxon>
        <taxon>Paenibacillus</taxon>
    </lineage>
</organism>
<dbReference type="Pfam" id="PF06580">
    <property type="entry name" value="His_kinase"/>
    <property type="match status" value="1"/>
</dbReference>
<reference evidence="11" key="1">
    <citation type="submission" date="2016-08" db="EMBL/GenBank/DDBJ databases">
        <title>Complete Genome Seqeunce of Paenibacillus sp. BIHB 4019 from tea rhizoplane.</title>
        <authorList>
            <person name="Thakur R."/>
            <person name="Swarnkar M.K."/>
            <person name="Gulati A."/>
        </authorList>
    </citation>
    <scope>NUCLEOTIDE SEQUENCE [LARGE SCALE GENOMIC DNA]</scope>
    <source>
        <strain evidence="11">BIHB4019</strain>
    </source>
</reference>
<dbReference type="InterPro" id="IPR003594">
    <property type="entry name" value="HATPase_dom"/>
</dbReference>
<evidence type="ECO:0000256" key="3">
    <source>
        <dbReference type="ARBA" id="ARBA00022553"/>
    </source>
</evidence>
<dbReference type="SUPFAM" id="SSF158472">
    <property type="entry name" value="HAMP domain-like"/>
    <property type="match status" value="1"/>
</dbReference>
<dbReference type="Pfam" id="PF00672">
    <property type="entry name" value="HAMP"/>
    <property type="match status" value="1"/>
</dbReference>
<name>A0A1B2DIM3_9BACL</name>
<keyword evidence="8 9" id="KW-0472">Membrane</keyword>
<dbReference type="GO" id="GO:0000155">
    <property type="term" value="F:phosphorelay sensor kinase activity"/>
    <property type="evidence" value="ECO:0007669"/>
    <property type="project" value="InterPro"/>
</dbReference>
<dbReference type="InterPro" id="IPR036890">
    <property type="entry name" value="HATPase_C_sf"/>
</dbReference>
<protein>
    <recommendedName>
        <fullName evidence="10">HAMP domain-containing protein</fullName>
    </recommendedName>
</protein>
<dbReference type="SUPFAM" id="SSF55874">
    <property type="entry name" value="ATPase domain of HSP90 chaperone/DNA topoisomerase II/histidine kinase"/>
    <property type="match status" value="1"/>
</dbReference>
<keyword evidence="3" id="KW-0597">Phosphoprotein</keyword>
<dbReference type="SMART" id="SM00304">
    <property type="entry name" value="HAMP"/>
    <property type="match status" value="1"/>
</dbReference>